<reference evidence="1" key="1">
    <citation type="submission" date="2017-07" db="EMBL/GenBank/DDBJ databases">
        <title>Taro Niue Genome Assembly and Annotation.</title>
        <authorList>
            <person name="Atibalentja N."/>
            <person name="Keating K."/>
            <person name="Fields C.J."/>
        </authorList>
    </citation>
    <scope>NUCLEOTIDE SEQUENCE</scope>
    <source>
        <strain evidence="1">Niue_2</strain>
        <tissue evidence="1">Leaf</tissue>
    </source>
</reference>
<keyword evidence="2" id="KW-1185">Reference proteome</keyword>
<evidence type="ECO:0000313" key="2">
    <source>
        <dbReference type="Proteomes" id="UP000652761"/>
    </source>
</evidence>
<protein>
    <submittedName>
        <fullName evidence="1">Uncharacterized protein</fullName>
    </submittedName>
</protein>
<proteinExistence type="predicted"/>
<accession>A0A843WN22</accession>
<dbReference type="Proteomes" id="UP000652761">
    <property type="component" value="Unassembled WGS sequence"/>
</dbReference>
<comment type="caution">
    <text evidence="1">The sequence shown here is derived from an EMBL/GenBank/DDBJ whole genome shotgun (WGS) entry which is preliminary data.</text>
</comment>
<gene>
    <name evidence="1" type="ORF">Taro_045773</name>
</gene>
<dbReference type="EMBL" id="NMUH01005476">
    <property type="protein sequence ID" value="MQM12853.1"/>
    <property type="molecule type" value="Genomic_DNA"/>
</dbReference>
<dbReference type="AlphaFoldDB" id="A0A843WN22"/>
<evidence type="ECO:0000313" key="1">
    <source>
        <dbReference type="EMBL" id="MQM12853.1"/>
    </source>
</evidence>
<name>A0A843WN22_COLES</name>
<sequence length="71" mass="7705">MAESPVGSSDGSEAYWLASTRPCGLSTLLGARLWLNLIRLPCFRHGVPRCGVFLLVCLLSLLDREEGLGET</sequence>
<organism evidence="1 2">
    <name type="scientific">Colocasia esculenta</name>
    <name type="common">Wild taro</name>
    <name type="synonym">Arum esculentum</name>
    <dbReference type="NCBI Taxonomy" id="4460"/>
    <lineage>
        <taxon>Eukaryota</taxon>
        <taxon>Viridiplantae</taxon>
        <taxon>Streptophyta</taxon>
        <taxon>Embryophyta</taxon>
        <taxon>Tracheophyta</taxon>
        <taxon>Spermatophyta</taxon>
        <taxon>Magnoliopsida</taxon>
        <taxon>Liliopsida</taxon>
        <taxon>Araceae</taxon>
        <taxon>Aroideae</taxon>
        <taxon>Colocasieae</taxon>
        <taxon>Colocasia</taxon>
    </lineage>
</organism>